<name>A0A371NVJ8_9MICO</name>
<accession>A0A371NVJ8</accession>
<dbReference type="PANTHER" id="PTHR48050">
    <property type="entry name" value="STEROL 3-BETA-GLUCOSYLTRANSFERASE"/>
    <property type="match status" value="1"/>
</dbReference>
<evidence type="ECO:0000259" key="1">
    <source>
        <dbReference type="Pfam" id="PF06722"/>
    </source>
</evidence>
<dbReference type="InterPro" id="IPR050426">
    <property type="entry name" value="Glycosyltransferase_28"/>
</dbReference>
<dbReference type="RefSeq" id="WP_116241422.1">
    <property type="nucleotide sequence ID" value="NZ_QUAB01000033.1"/>
</dbReference>
<comment type="caution">
    <text evidence="2">The sequence shown here is derived from an EMBL/GenBank/DDBJ whole genome shotgun (WGS) entry which is preliminary data.</text>
</comment>
<dbReference type="GO" id="GO:0016758">
    <property type="term" value="F:hexosyltransferase activity"/>
    <property type="evidence" value="ECO:0007669"/>
    <property type="project" value="UniProtKB-ARBA"/>
</dbReference>
<evidence type="ECO:0000313" key="2">
    <source>
        <dbReference type="EMBL" id="REJ06646.1"/>
    </source>
</evidence>
<dbReference type="GO" id="GO:0008194">
    <property type="term" value="F:UDP-glycosyltransferase activity"/>
    <property type="evidence" value="ECO:0007669"/>
    <property type="project" value="InterPro"/>
</dbReference>
<dbReference type="InterPro" id="IPR002213">
    <property type="entry name" value="UDP_glucos_trans"/>
</dbReference>
<reference evidence="2 3" key="1">
    <citation type="submission" date="2018-08" db="EMBL/GenBank/DDBJ databases">
        <title>Isolation, diversity and antifungal activity of Actinobacteria from cow dung.</title>
        <authorList>
            <person name="Ling L."/>
        </authorList>
    </citation>
    <scope>NUCLEOTIDE SEQUENCE [LARGE SCALE GENOMIC DNA]</scope>
    <source>
        <strain evidence="2 3">NEAU-LLE</strain>
    </source>
</reference>
<dbReference type="PANTHER" id="PTHR48050:SF13">
    <property type="entry name" value="STEROL 3-BETA-GLUCOSYLTRANSFERASE UGT80A2"/>
    <property type="match status" value="1"/>
</dbReference>
<sequence length="365" mass="38374">MTPLNILFIGADAGGNVPPAVAVSREPVARGHRVAFAGMLPRDQGVEPVPLPALVGHQPGLASNGAAQMSDMARMGMSRGVARQVRQVIAQRHPDVVLIDGIMISSIREATRVGPPVAVLFHSFGAVWSGRMSQGPAKAVLGPFGLSPLAVWNAADARLLLTDRELDPLTDQENTIGFEWTGTTEHGAPPAPRSAQDPPLVLVSLSSVWQRRQDDVYRRVIAALGRLPVRAIVTRSTPQTPLGGDIPPNVEVRGRASHAELLPHATLVIGHGGHSTTLAALAHGVPLLVLPMNATSDQPLIGRIVESQSVGRVLPRSALAPELEGAISGLLADTRITSLAAQTGMRLRAQRGAVIAADRIEQLAA</sequence>
<dbReference type="GO" id="GO:0017000">
    <property type="term" value="P:antibiotic biosynthetic process"/>
    <property type="evidence" value="ECO:0007669"/>
    <property type="project" value="UniProtKB-ARBA"/>
</dbReference>
<protein>
    <submittedName>
        <fullName evidence="2">Glycosyltransferase</fullName>
    </submittedName>
</protein>
<dbReference type="CDD" id="cd03784">
    <property type="entry name" value="GT1_Gtf-like"/>
    <property type="match status" value="1"/>
</dbReference>
<dbReference type="AlphaFoldDB" id="A0A371NVJ8"/>
<evidence type="ECO:0000313" key="3">
    <source>
        <dbReference type="Proteomes" id="UP000262172"/>
    </source>
</evidence>
<gene>
    <name evidence="2" type="ORF">DY023_06000</name>
</gene>
<keyword evidence="3" id="KW-1185">Reference proteome</keyword>
<dbReference type="Pfam" id="PF06722">
    <property type="entry name" value="EryCIII-like_C"/>
    <property type="match status" value="1"/>
</dbReference>
<feature type="domain" description="Erythromycin biosynthesis protein CIII-like C-terminal" evidence="1">
    <location>
        <begin position="219"/>
        <end position="341"/>
    </location>
</feature>
<dbReference type="OrthoDB" id="6620093at2"/>
<organism evidence="2 3">
    <name type="scientific">Microbacterium bovistercoris</name>
    <dbReference type="NCBI Taxonomy" id="2293570"/>
    <lineage>
        <taxon>Bacteria</taxon>
        <taxon>Bacillati</taxon>
        <taxon>Actinomycetota</taxon>
        <taxon>Actinomycetes</taxon>
        <taxon>Micrococcales</taxon>
        <taxon>Microbacteriaceae</taxon>
        <taxon>Microbacterium</taxon>
    </lineage>
</organism>
<proteinExistence type="predicted"/>
<dbReference type="SUPFAM" id="SSF53756">
    <property type="entry name" value="UDP-Glycosyltransferase/glycogen phosphorylase"/>
    <property type="match status" value="1"/>
</dbReference>
<keyword evidence="2" id="KW-0808">Transferase</keyword>
<dbReference type="Gene3D" id="3.40.50.2000">
    <property type="entry name" value="Glycogen Phosphorylase B"/>
    <property type="match status" value="2"/>
</dbReference>
<dbReference type="EMBL" id="QUAB01000033">
    <property type="protein sequence ID" value="REJ06646.1"/>
    <property type="molecule type" value="Genomic_DNA"/>
</dbReference>
<dbReference type="InterPro" id="IPR010610">
    <property type="entry name" value="EryCIII-like_C"/>
</dbReference>
<dbReference type="Proteomes" id="UP000262172">
    <property type="component" value="Unassembled WGS sequence"/>
</dbReference>